<dbReference type="EMBL" id="KV426141">
    <property type="protein sequence ID" value="KZV86888.1"/>
    <property type="molecule type" value="Genomic_DNA"/>
</dbReference>
<dbReference type="AlphaFoldDB" id="A0A165EGL6"/>
<dbReference type="InParanoid" id="A0A165EGL6"/>
<feature type="region of interest" description="Disordered" evidence="1">
    <location>
        <begin position="39"/>
        <end position="78"/>
    </location>
</feature>
<reference evidence="2 3" key="1">
    <citation type="journal article" date="2016" name="Mol. Biol. Evol.">
        <title>Comparative Genomics of Early-Diverging Mushroom-Forming Fungi Provides Insights into the Origins of Lignocellulose Decay Capabilities.</title>
        <authorList>
            <person name="Nagy L.G."/>
            <person name="Riley R."/>
            <person name="Tritt A."/>
            <person name="Adam C."/>
            <person name="Daum C."/>
            <person name="Floudas D."/>
            <person name="Sun H."/>
            <person name="Yadav J.S."/>
            <person name="Pangilinan J."/>
            <person name="Larsson K.H."/>
            <person name="Matsuura K."/>
            <person name="Barry K."/>
            <person name="Labutti K."/>
            <person name="Kuo R."/>
            <person name="Ohm R.A."/>
            <person name="Bhattacharya S.S."/>
            <person name="Shirouzu T."/>
            <person name="Yoshinaga Y."/>
            <person name="Martin F.M."/>
            <person name="Grigoriev I.V."/>
            <person name="Hibbett D.S."/>
        </authorList>
    </citation>
    <scope>NUCLEOTIDE SEQUENCE [LARGE SCALE GENOMIC DNA]</scope>
    <source>
        <strain evidence="2 3">HHB12029</strain>
    </source>
</reference>
<evidence type="ECO:0000313" key="2">
    <source>
        <dbReference type="EMBL" id="KZV86888.1"/>
    </source>
</evidence>
<sequence length="78" mass="9126">EKERYTNGEFPRRLRAVTNLIDKRSRSWTSRLPERYKSACKIENAKRNPKRNNPDTDSPVQGPEKCDSSSEEQKQGEM</sequence>
<name>A0A165EGL6_EXIGL</name>
<feature type="non-terminal residue" evidence="2">
    <location>
        <position position="1"/>
    </location>
</feature>
<proteinExistence type="predicted"/>
<feature type="compositionally biased region" description="Basic and acidic residues" evidence="1">
    <location>
        <begin position="64"/>
        <end position="78"/>
    </location>
</feature>
<gene>
    <name evidence="2" type="ORF">EXIGLDRAFT_724320</name>
</gene>
<accession>A0A165EGL6</accession>
<evidence type="ECO:0000256" key="1">
    <source>
        <dbReference type="SAM" id="MobiDB-lite"/>
    </source>
</evidence>
<protein>
    <submittedName>
        <fullName evidence="2">Uncharacterized protein</fullName>
    </submittedName>
</protein>
<organism evidence="2 3">
    <name type="scientific">Exidia glandulosa HHB12029</name>
    <dbReference type="NCBI Taxonomy" id="1314781"/>
    <lineage>
        <taxon>Eukaryota</taxon>
        <taxon>Fungi</taxon>
        <taxon>Dikarya</taxon>
        <taxon>Basidiomycota</taxon>
        <taxon>Agaricomycotina</taxon>
        <taxon>Agaricomycetes</taxon>
        <taxon>Auriculariales</taxon>
        <taxon>Exidiaceae</taxon>
        <taxon>Exidia</taxon>
    </lineage>
</organism>
<dbReference type="Proteomes" id="UP000077266">
    <property type="component" value="Unassembled WGS sequence"/>
</dbReference>
<keyword evidence="3" id="KW-1185">Reference proteome</keyword>
<evidence type="ECO:0000313" key="3">
    <source>
        <dbReference type="Proteomes" id="UP000077266"/>
    </source>
</evidence>